<feature type="transmembrane region" description="Helical" evidence="1">
    <location>
        <begin position="61"/>
        <end position="86"/>
    </location>
</feature>
<protein>
    <submittedName>
        <fullName evidence="2">Uncharacterized protein</fullName>
    </submittedName>
</protein>
<keyword evidence="3" id="KW-1185">Reference proteome</keyword>
<proteinExistence type="predicted"/>
<accession>A0A498GZZ6</accession>
<organism evidence="2 3">
    <name type="scientific">Methanoculleus taiwanensis</name>
    <dbReference type="NCBI Taxonomy" id="1550565"/>
    <lineage>
        <taxon>Archaea</taxon>
        <taxon>Methanobacteriati</taxon>
        <taxon>Methanobacteriota</taxon>
        <taxon>Stenosarchaea group</taxon>
        <taxon>Methanomicrobia</taxon>
        <taxon>Methanomicrobiales</taxon>
        <taxon>Methanomicrobiaceae</taxon>
        <taxon>Methanoculleus</taxon>
    </lineage>
</organism>
<keyword evidence="1" id="KW-0472">Membrane</keyword>
<dbReference type="AlphaFoldDB" id="A0A498GZZ6"/>
<feature type="transmembrane region" description="Helical" evidence="1">
    <location>
        <begin position="121"/>
        <end position="141"/>
    </location>
</feature>
<keyword evidence="1" id="KW-1133">Transmembrane helix</keyword>
<feature type="transmembrane region" description="Helical" evidence="1">
    <location>
        <begin position="12"/>
        <end position="41"/>
    </location>
</feature>
<evidence type="ECO:0000313" key="3">
    <source>
        <dbReference type="Proteomes" id="UP000290932"/>
    </source>
</evidence>
<feature type="transmembrane region" description="Helical" evidence="1">
    <location>
        <begin position="98"/>
        <end position="115"/>
    </location>
</feature>
<dbReference type="Proteomes" id="UP000290932">
    <property type="component" value="Unassembled WGS sequence"/>
</dbReference>
<reference evidence="2 3" key="1">
    <citation type="journal article" date="2015" name="Int. J. Syst. Evol. Microbiol.">
        <title>Methanoculleus taiwanensis sp. nov., a methanogen isolated from deep marine sediment at the deformation front area near Taiwan.</title>
        <authorList>
            <person name="Weng C.Y."/>
            <person name="Chen S.C."/>
            <person name="Lai M.C."/>
            <person name="Wu S.Y."/>
            <person name="Lin S."/>
            <person name="Yang T.F."/>
            <person name="Chen P.C."/>
        </authorList>
    </citation>
    <scope>NUCLEOTIDE SEQUENCE [LARGE SCALE GENOMIC DNA]</scope>
    <source>
        <strain evidence="2 3">CYW4</strain>
    </source>
</reference>
<comment type="caution">
    <text evidence="2">The sequence shown here is derived from an EMBL/GenBank/DDBJ whole genome shotgun (WGS) entry which is preliminary data.</text>
</comment>
<evidence type="ECO:0000256" key="1">
    <source>
        <dbReference type="SAM" id="Phobius"/>
    </source>
</evidence>
<gene>
    <name evidence="2" type="ORF">ABH15_07940</name>
</gene>
<sequence length="156" mass="16400">MREETLTGGLVAAFCIATLAAAALSDIWYLIVALLGVYIVAERATRTLPDRGFYLLCAGEAPVIAVGTGALLPALSLQILLFAVFLRAHNLLRSRHEAVPFAVLAGAILLIYPGMAAFRHTLLPVLAIGAGVVIASVAIALSGYQLQKTCLGEEEI</sequence>
<keyword evidence="1" id="KW-0812">Transmembrane</keyword>
<evidence type="ECO:0000313" key="2">
    <source>
        <dbReference type="EMBL" id="RXE56102.1"/>
    </source>
</evidence>
<name>A0A498GZZ6_9EURY</name>
<dbReference type="RefSeq" id="WP_128693836.1">
    <property type="nucleotide sequence ID" value="NZ_LHQS01000002.1"/>
</dbReference>
<dbReference type="OrthoDB" id="387300at2157"/>
<dbReference type="EMBL" id="LHQS01000002">
    <property type="protein sequence ID" value="RXE56102.1"/>
    <property type="molecule type" value="Genomic_DNA"/>
</dbReference>